<dbReference type="OMA" id="WIRDYSA"/>
<proteinExistence type="predicted"/>
<dbReference type="AlphaFoldDB" id="I1IHR3"/>
<dbReference type="EMBL" id="CM000883">
    <property type="protein sequence ID" value="KQJ86425.1"/>
    <property type="molecule type" value="Genomic_DNA"/>
</dbReference>
<dbReference type="ExpressionAtlas" id="I1IHR3">
    <property type="expression patterns" value="baseline"/>
</dbReference>
<dbReference type="Proteomes" id="UP000008810">
    <property type="component" value="Chromosome 4"/>
</dbReference>
<sequence>METEKPMKIFCKMNMSLNAAVRGDKVMLVTADSSDKSQHWIQDYSATGNLTDDDGRRAFALVNRTTGQAMVNINGEGPVQLAPYSGHVAVELNKLWSLGEERDDGFSNVRSLQNTFFTLNAMGGYPVKSGALLGTYRPQEYDHTYWKIVSVNDED</sequence>
<dbReference type="STRING" id="15368.I1IHR3"/>
<dbReference type="EnsemblPlants" id="KQJ86425">
    <property type="protein sequence ID" value="KQJ86425"/>
    <property type="gene ID" value="BRADI_4g05410v3"/>
</dbReference>
<organism evidence="2">
    <name type="scientific">Brachypodium distachyon</name>
    <name type="common">Purple false brome</name>
    <name type="synonym">Trachynia distachya</name>
    <dbReference type="NCBI Taxonomy" id="15368"/>
    <lineage>
        <taxon>Eukaryota</taxon>
        <taxon>Viridiplantae</taxon>
        <taxon>Streptophyta</taxon>
        <taxon>Embryophyta</taxon>
        <taxon>Tracheophyta</taxon>
        <taxon>Spermatophyta</taxon>
        <taxon>Magnoliopsida</taxon>
        <taxon>Liliopsida</taxon>
        <taxon>Poales</taxon>
        <taxon>Poaceae</taxon>
        <taxon>BOP clade</taxon>
        <taxon>Pooideae</taxon>
        <taxon>Stipodae</taxon>
        <taxon>Brachypodieae</taxon>
        <taxon>Brachypodium</taxon>
    </lineage>
</organism>
<evidence type="ECO:0000313" key="2">
    <source>
        <dbReference type="EnsemblPlants" id="KQJ86425"/>
    </source>
</evidence>
<dbReference type="InterPro" id="IPR040249">
    <property type="entry name" value="Ricin_B-like_lectin_EULS3-like"/>
</dbReference>
<dbReference type="PANTHER" id="PTHR31257:SF5">
    <property type="entry name" value="ALPHA-GALACTOSIDASE"/>
    <property type="match status" value="1"/>
</dbReference>
<dbReference type="PANTHER" id="PTHR31257">
    <property type="entry name" value="RICIN B-LIKE LECTIN EULS3"/>
    <property type="match status" value="1"/>
</dbReference>
<accession>I1IHR3</accession>
<dbReference type="SUPFAM" id="SSF50370">
    <property type="entry name" value="Ricin B-like lectins"/>
    <property type="match status" value="1"/>
</dbReference>
<dbReference type="Gene3D" id="2.80.10.50">
    <property type="match status" value="1"/>
</dbReference>
<dbReference type="Gramene" id="KQJ86425">
    <property type="protein sequence ID" value="KQJ86425"/>
    <property type="gene ID" value="BRADI_4g05410v3"/>
</dbReference>
<dbReference type="eggNOG" id="ENOG502R3G3">
    <property type="taxonomic scope" value="Eukaryota"/>
</dbReference>
<evidence type="ECO:0000313" key="3">
    <source>
        <dbReference type="Proteomes" id="UP000008810"/>
    </source>
</evidence>
<evidence type="ECO:0000313" key="1">
    <source>
        <dbReference type="EMBL" id="KQJ86425.1"/>
    </source>
</evidence>
<gene>
    <name evidence="2" type="primary">LOC100836056</name>
    <name evidence="1" type="ORF">BRADI_4g05410v3</name>
</gene>
<dbReference type="KEGG" id="bdi:100836056"/>
<reference evidence="1" key="2">
    <citation type="submission" date="2017-06" db="EMBL/GenBank/DDBJ databases">
        <title>WGS assembly of Brachypodium distachyon.</title>
        <authorList>
            <consortium name="The International Brachypodium Initiative"/>
            <person name="Lucas S."/>
            <person name="Harmon-Smith M."/>
            <person name="Lail K."/>
            <person name="Tice H."/>
            <person name="Grimwood J."/>
            <person name="Bruce D."/>
            <person name="Barry K."/>
            <person name="Shu S."/>
            <person name="Lindquist E."/>
            <person name="Wang M."/>
            <person name="Pitluck S."/>
            <person name="Vogel J.P."/>
            <person name="Garvin D.F."/>
            <person name="Mockler T.C."/>
            <person name="Schmutz J."/>
            <person name="Rokhsar D."/>
            <person name="Bevan M.W."/>
        </authorList>
    </citation>
    <scope>NUCLEOTIDE SEQUENCE</scope>
    <source>
        <strain evidence="1">Bd21</strain>
    </source>
</reference>
<keyword evidence="3" id="KW-1185">Reference proteome</keyword>
<reference evidence="2" key="3">
    <citation type="submission" date="2018-08" db="UniProtKB">
        <authorList>
            <consortium name="EnsemblPlants"/>
        </authorList>
    </citation>
    <scope>IDENTIFICATION</scope>
    <source>
        <strain evidence="2">cv. Bd21</strain>
    </source>
</reference>
<dbReference type="HOGENOM" id="CLU_039568_1_0_1"/>
<dbReference type="InterPro" id="IPR035992">
    <property type="entry name" value="Ricin_B-like_lectins"/>
</dbReference>
<dbReference type="RefSeq" id="XP_003575655.1">
    <property type="nucleotide sequence ID" value="XM_003575607.4"/>
</dbReference>
<dbReference type="GeneID" id="100836056"/>
<name>I1IHR3_BRADI</name>
<dbReference type="OrthoDB" id="681719at2759"/>
<reference evidence="1 2" key="1">
    <citation type="journal article" date="2010" name="Nature">
        <title>Genome sequencing and analysis of the model grass Brachypodium distachyon.</title>
        <authorList>
            <consortium name="International Brachypodium Initiative"/>
        </authorList>
    </citation>
    <scope>NUCLEOTIDE SEQUENCE [LARGE SCALE GENOMIC DNA]</scope>
    <source>
        <strain evidence="1">Bd21</strain>
        <strain evidence="2">cv. Bd21</strain>
    </source>
</reference>
<protein>
    <submittedName>
        <fullName evidence="1 2">Uncharacterized protein</fullName>
    </submittedName>
</protein>